<evidence type="ECO:0000256" key="2">
    <source>
        <dbReference type="ARBA" id="ARBA00022643"/>
    </source>
</evidence>
<evidence type="ECO:0000256" key="5">
    <source>
        <dbReference type="ARBA" id="ARBA00048542"/>
    </source>
</evidence>
<sequence>MSEPLIPGVSTTPIQRVPMNVLVINASPRRERSLSRQLAHAFVARWQSLRPSDAIVERDVGIEHPPLLTEAWIAACFTAEDQRTPDQRAVLAYSDAAIDELAQADIVVIATPRYNYGMPAALKAWFDQVIRINRTFHFDRTEKTWPLSPLLSGKKLVLLSASGEFAFQAGGLREAWEHLEPHVRTCAHYLGVAAHDMHHVAIEYQEFGDQRHRDSLQAATDAAKALASELAVDVAHAHA</sequence>
<dbReference type="AlphaFoldDB" id="A0A1L1PK45"/>
<protein>
    <recommendedName>
        <fullName evidence="6">FMN dependent NADH:quinone oxidoreductase</fullName>
        <ecNumber evidence="6">1.6.5.-</ecNumber>
    </recommendedName>
    <alternativeName>
        <fullName evidence="6">Azo-dye reductase</fullName>
    </alternativeName>
    <alternativeName>
        <fullName evidence="6">FMN-dependent NADH-azo compound oxidoreductase</fullName>
    </alternativeName>
    <alternativeName>
        <fullName evidence="6">FMN-dependent NADH-azoreductase</fullName>
        <ecNumber evidence="6">1.7.1.17</ecNumber>
    </alternativeName>
</protein>
<gene>
    <name evidence="8" type="primary">azoR_2</name>
    <name evidence="6" type="synonym">azoR</name>
    <name evidence="8" type="ORF">BN948_02551</name>
</gene>
<evidence type="ECO:0000256" key="3">
    <source>
        <dbReference type="ARBA" id="ARBA00023002"/>
    </source>
</evidence>
<comment type="function">
    <text evidence="6">Also exhibits azoreductase activity. Catalyzes the reductive cleavage of the azo bond in aromatic azo compounds to the corresponding amines.</text>
</comment>
<feature type="binding site" evidence="6">
    <location>
        <position position="27"/>
    </location>
    <ligand>
        <name>FMN</name>
        <dbReference type="ChEBI" id="CHEBI:58210"/>
    </ligand>
</feature>
<comment type="catalytic activity">
    <reaction evidence="5">
        <text>N,N-dimethyl-1,4-phenylenediamine + anthranilate + 2 NAD(+) = 2-(4-dimethylaminophenyl)diazenylbenzoate + 2 NADH + 2 H(+)</text>
        <dbReference type="Rhea" id="RHEA:55872"/>
        <dbReference type="ChEBI" id="CHEBI:15378"/>
        <dbReference type="ChEBI" id="CHEBI:15783"/>
        <dbReference type="ChEBI" id="CHEBI:16567"/>
        <dbReference type="ChEBI" id="CHEBI:57540"/>
        <dbReference type="ChEBI" id="CHEBI:57945"/>
        <dbReference type="ChEBI" id="CHEBI:71579"/>
        <dbReference type="EC" id="1.7.1.17"/>
    </reaction>
    <physiologicalReaction direction="right-to-left" evidence="5">
        <dbReference type="Rhea" id="RHEA:55874"/>
    </physiologicalReaction>
</comment>
<comment type="cofactor">
    <cofactor evidence="6">
        <name>FMN</name>
        <dbReference type="ChEBI" id="CHEBI:58210"/>
    </cofactor>
    <text evidence="6">Binds 1 FMN per subunit.</text>
</comment>
<keyword evidence="9" id="KW-1185">Reference proteome</keyword>
<dbReference type="PANTHER" id="PTHR43741:SF2">
    <property type="entry name" value="FMN-DEPENDENT NADH:QUINONE OXIDOREDUCTASE"/>
    <property type="match status" value="1"/>
</dbReference>
<comment type="subunit">
    <text evidence="6">Homodimer.</text>
</comment>
<comment type="similarity">
    <text evidence="6">Belongs to the azoreductase type 1 family.</text>
</comment>
<evidence type="ECO:0000256" key="1">
    <source>
        <dbReference type="ARBA" id="ARBA00022630"/>
    </source>
</evidence>
<dbReference type="GO" id="GO:0009055">
    <property type="term" value="F:electron transfer activity"/>
    <property type="evidence" value="ECO:0007669"/>
    <property type="project" value="UniProtKB-UniRule"/>
</dbReference>
<dbReference type="InterPro" id="IPR050104">
    <property type="entry name" value="FMN-dep_NADH:Q_OxRdtase_AzoR1"/>
</dbReference>
<keyword evidence="1 6" id="KW-0285">Flavoprotein</keyword>
<keyword evidence="2 6" id="KW-0288">FMN</keyword>
<keyword evidence="4 6" id="KW-0520">NAD</keyword>
<dbReference type="GO" id="GO:0016652">
    <property type="term" value="F:oxidoreductase activity, acting on NAD(P)H as acceptor"/>
    <property type="evidence" value="ECO:0007669"/>
    <property type="project" value="UniProtKB-UniRule"/>
</dbReference>
<dbReference type="EC" id="1.6.5.-" evidence="6"/>
<evidence type="ECO:0000313" key="8">
    <source>
        <dbReference type="EMBL" id="CDN88119.1"/>
    </source>
</evidence>
<dbReference type="EMBL" id="CCAE010000019">
    <property type="protein sequence ID" value="CDN88119.1"/>
    <property type="molecule type" value="Genomic_DNA"/>
</dbReference>
<keyword evidence="3 6" id="KW-0560">Oxidoreductase</keyword>
<dbReference type="EC" id="1.7.1.17" evidence="6"/>
<dbReference type="Gene3D" id="3.40.50.360">
    <property type="match status" value="1"/>
</dbReference>
<comment type="function">
    <text evidence="6">Quinone reductase that provides resistance to thiol-specific stress caused by electrophilic quinones.</text>
</comment>
<reference evidence="9" key="1">
    <citation type="submission" date="2014-02" db="EMBL/GenBank/DDBJ databases">
        <authorList>
            <person name="Gan H."/>
        </authorList>
    </citation>
    <scope>NUCLEOTIDE SEQUENCE [LARGE SCALE GENOMIC DNA]</scope>
    <source>
        <strain evidence="9">S1</strain>
    </source>
</reference>
<dbReference type="InterPro" id="IPR029039">
    <property type="entry name" value="Flavoprotein-like_sf"/>
</dbReference>
<accession>A0A1L1PK45</accession>
<organism evidence="8 9">
    <name type="scientific">Hydrogenophaga intermedia</name>
    <dbReference type="NCBI Taxonomy" id="65786"/>
    <lineage>
        <taxon>Bacteria</taxon>
        <taxon>Pseudomonadati</taxon>
        <taxon>Pseudomonadota</taxon>
        <taxon>Betaproteobacteria</taxon>
        <taxon>Burkholderiales</taxon>
        <taxon>Comamonadaceae</taxon>
        <taxon>Hydrogenophaga</taxon>
    </lineage>
</organism>
<evidence type="ECO:0000259" key="7">
    <source>
        <dbReference type="Pfam" id="PF02525"/>
    </source>
</evidence>
<dbReference type="PANTHER" id="PTHR43741">
    <property type="entry name" value="FMN-DEPENDENT NADH-AZOREDUCTASE 1"/>
    <property type="match status" value="1"/>
</dbReference>
<proteinExistence type="inferred from homology"/>
<dbReference type="SUPFAM" id="SSF52218">
    <property type="entry name" value="Flavoproteins"/>
    <property type="match status" value="1"/>
</dbReference>
<comment type="catalytic activity">
    <reaction evidence="6">
        <text>2 a quinone + NADH + H(+) = 2 a 1,4-benzosemiquinone + NAD(+)</text>
        <dbReference type="Rhea" id="RHEA:65952"/>
        <dbReference type="ChEBI" id="CHEBI:15378"/>
        <dbReference type="ChEBI" id="CHEBI:57540"/>
        <dbReference type="ChEBI" id="CHEBI:57945"/>
        <dbReference type="ChEBI" id="CHEBI:132124"/>
        <dbReference type="ChEBI" id="CHEBI:134225"/>
    </reaction>
</comment>
<dbReference type="GO" id="GO:0010181">
    <property type="term" value="F:FMN binding"/>
    <property type="evidence" value="ECO:0007669"/>
    <property type="project" value="UniProtKB-UniRule"/>
</dbReference>
<dbReference type="InterPro" id="IPR023048">
    <property type="entry name" value="NADH:quinone_OxRdtase_FMN_depd"/>
</dbReference>
<evidence type="ECO:0000313" key="9">
    <source>
        <dbReference type="Proteomes" id="UP000028878"/>
    </source>
</evidence>
<dbReference type="HAMAP" id="MF_01216">
    <property type="entry name" value="Azoreductase_type1"/>
    <property type="match status" value="1"/>
</dbReference>
<evidence type="ECO:0000256" key="6">
    <source>
        <dbReference type="HAMAP-Rule" id="MF_01216"/>
    </source>
</evidence>
<name>A0A1L1PK45_HYDIT</name>
<feature type="domain" description="Flavodoxin-like fold" evidence="7">
    <location>
        <begin position="19"/>
        <end position="223"/>
    </location>
</feature>
<comment type="caution">
    <text evidence="6">Lacks conserved residue(s) required for the propagation of feature annotation.</text>
</comment>
<dbReference type="Proteomes" id="UP000028878">
    <property type="component" value="Unassembled WGS sequence"/>
</dbReference>
<reference evidence="9" key="2">
    <citation type="submission" date="2014-11" db="EMBL/GenBank/DDBJ databases">
        <title>Draft genome sequence of Hydrogenophaga intermedia S1.</title>
        <authorList>
            <person name="Gan H.M."/>
            <person name="Chew T.H."/>
            <person name="Stolz A."/>
        </authorList>
    </citation>
    <scope>NUCLEOTIDE SEQUENCE [LARGE SCALE GENOMIC DNA]</scope>
    <source>
        <strain evidence="9">S1</strain>
    </source>
</reference>
<dbReference type="Pfam" id="PF02525">
    <property type="entry name" value="Flavodoxin_2"/>
    <property type="match status" value="1"/>
</dbReference>
<dbReference type="GO" id="GO:0016655">
    <property type="term" value="F:oxidoreductase activity, acting on NAD(P)H, quinone or similar compound as acceptor"/>
    <property type="evidence" value="ECO:0007669"/>
    <property type="project" value="InterPro"/>
</dbReference>
<feature type="binding site" evidence="6">
    <location>
        <begin position="33"/>
        <end position="35"/>
    </location>
    <ligand>
        <name>FMN</name>
        <dbReference type="ChEBI" id="CHEBI:58210"/>
    </ligand>
</feature>
<evidence type="ECO:0000256" key="4">
    <source>
        <dbReference type="ARBA" id="ARBA00023027"/>
    </source>
</evidence>
<dbReference type="InterPro" id="IPR003680">
    <property type="entry name" value="Flavodoxin_fold"/>
</dbReference>